<dbReference type="SUPFAM" id="SSF53300">
    <property type="entry name" value="vWA-like"/>
    <property type="match status" value="1"/>
</dbReference>
<sequence length="408" mass="44758">MSATAEPRGRLAANVAHFVRLLRAAGLPLGPDSTLDAIEAVRTAGVGDRADLRAALAAVLVRRRSDLPVFEQAFELFWQHPRLTQRALQRLAARAAGGGTTSPRRPPPRRIADALAPEADTGAGGREAGDTEEGLATLTWTDRERLQHRDFESLSAEELARAHRLIRDMVPPAPARPTRRYRPDPRGTRVDPRASLRAGLRGGSPGIELRHRQRQWREPPLVVLCDISGSMSQYARTFLHFLHALMHSRERVEVLLFGTRLTRVTRLLRARDVDEALAAVGGAAPDWSGGTRIGAMLGAFNRRWARRLLGQGAVVVLLSDGLDRDPEGGLAREAARLHRLSRRLIWVNPLLRWSGFEARAGGVRALLPHVDEFRPVHSLHSLEQLARALGGRYGDGERADLRAAAGGG</sequence>
<dbReference type="PIRSF" id="PIRSF010256">
    <property type="entry name" value="CoxE_vWa"/>
    <property type="match status" value="1"/>
</dbReference>
<evidence type="ECO:0000313" key="3">
    <source>
        <dbReference type="EMBL" id="QEA05700.1"/>
    </source>
</evidence>
<feature type="compositionally biased region" description="Basic and acidic residues" evidence="1">
    <location>
        <begin position="181"/>
        <end position="194"/>
    </location>
</feature>
<dbReference type="AlphaFoldDB" id="A0A5B8RAA6"/>
<dbReference type="PANTHER" id="PTHR39338:SF6">
    <property type="entry name" value="BLL5662 PROTEIN"/>
    <property type="match status" value="1"/>
</dbReference>
<feature type="region of interest" description="Disordered" evidence="1">
    <location>
        <begin position="165"/>
        <end position="212"/>
    </location>
</feature>
<feature type="region of interest" description="Disordered" evidence="1">
    <location>
        <begin position="116"/>
        <end position="141"/>
    </location>
</feature>
<evidence type="ECO:0000259" key="2">
    <source>
        <dbReference type="SMART" id="SM00327"/>
    </source>
</evidence>
<dbReference type="EMBL" id="MN079108">
    <property type="protein sequence ID" value="QEA05700.1"/>
    <property type="molecule type" value="Genomic_DNA"/>
</dbReference>
<reference evidence="3" key="1">
    <citation type="submission" date="2019-06" db="EMBL/GenBank/DDBJ databases">
        <authorList>
            <person name="Murdoch R.W."/>
            <person name="Fathepure B."/>
        </authorList>
    </citation>
    <scope>NUCLEOTIDE SEQUENCE</scope>
</reference>
<protein>
    <recommendedName>
        <fullName evidence="2">VWFA domain-containing protein</fullName>
    </recommendedName>
</protein>
<dbReference type="CDD" id="cd00198">
    <property type="entry name" value="vWFA"/>
    <property type="match status" value="1"/>
</dbReference>
<proteinExistence type="predicted"/>
<dbReference type="InterPro" id="IPR008912">
    <property type="entry name" value="Uncharacterised_CoxE"/>
</dbReference>
<feature type="domain" description="VWFA" evidence="2">
    <location>
        <begin position="218"/>
        <end position="375"/>
    </location>
</feature>
<dbReference type="Pfam" id="PF05762">
    <property type="entry name" value="VWA_CoxE"/>
    <property type="match status" value="1"/>
</dbReference>
<dbReference type="Gene3D" id="3.40.50.410">
    <property type="entry name" value="von Willebrand factor, type A domain"/>
    <property type="match status" value="1"/>
</dbReference>
<dbReference type="PANTHER" id="PTHR39338">
    <property type="entry name" value="BLL5662 PROTEIN-RELATED"/>
    <property type="match status" value="1"/>
</dbReference>
<dbReference type="InterPro" id="IPR011195">
    <property type="entry name" value="UCP010256"/>
</dbReference>
<dbReference type="InterPro" id="IPR036465">
    <property type="entry name" value="vWFA_dom_sf"/>
</dbReference>
<organism evidence="3">
    <name type="scientific">uncultured organism</name>
    <dbReference type="NCBI Taxonomy" id="155900"/>
    <lineage>
        <taxon>unclassified sequences</taxon>
        <taxon>environmental samples</taxon>
    </lineage>
</organism>
<dbReference type="SMART" id="SM00327">
    <property type="entry name" value="VWA"/>
    <property type="match status" value="1"/>
</dbReference>
<gene>
    <name evidence="3" type="ORF">KBTEX_02024</name>
</gene>
<accession>A0A5B8RAA6</accession>
<name>A0A5B8RAA6_9ZZZZ</name>
<dbReference type="InterPro" id="IPR002035">
    <property type="entry name" value="VWF_A"/>
</dbReference>
<evidence type="ECO:0000256" key="1">
    <source>
        <dbReference type="SAM" id="MobiDB-lite"/>
    </source>
</evidence>
<feature type="region of interest" description="Disordered" evidence="1">
    <location>
        <begin position="92"/>
        <end position="111"/>
    </location>
</feature>